<reference evidence="1 2" key="1">
    <citation type="submission" date="2020-04" db="EMBL/GenBank/DDBJ databases">
        <authorList>
            <consortium name="GenomeTrakr network: Whole genome sequencing for foodborne pathogen traceback"/>
        </authorList>
    </citation>
    <scope>NUCLEOTIDE SEQUENCE [LARGE SCALE GENOMIC DNA]</scope>
    <source>
        <strain evidence="1 2">PSU-2464</strain>
    </source>
</reference>
<accession>A0A8S7XVN3</accession>
<evidence type="ECO:0000313" key="1">
    <source>
        <dbReference type="EMBL" id="EFM1445509.1"/>
    </source>
</evidence>
<gene>
    <name evidence="1" type="ORF">HEP34_001819</name>
</gene>
<proteinExistence type="predicted"/>
<sequence>MDTASHALVTGIVNNNSVTDLLARNRGKIEAINVTHTTSKPQVNLTDGTGALVQNTSGIDDFRTSGGLEVAGGGVIKKVIRMRVTGVDFPTVPAGSQQSVSVSVPGVISSYENVVIVQRDSTNNRSGLMYEAIVSSDNTVLITCNNFSTSEIDPPAENFNLVVFSF</sequence>
<name>A0A8S7XVN3_ECOLX</name>
<comment type="caution">
    <text evidence="1">The sequence shown here is derived from an EMBL/GenBank/DDBJ whole genome shotgun (WGS) entry which is preliminary data.</text>
</comment>
<dbReference type="AlphaFoldDB" id="A0A8S7XVN3"/>
<dbReference type="Proteomes" id="UP000519182">
    <property type="component" value="Unassembled WGS sequence"/>
</dbReference>
<protein>
    <submittedName>
        <fullName evidence="1">Uncharacterized protein</fullName>
    </submittedName>
</protein>
<evidence type="ECO:0000313" key="2">
    <source>
        <dbReference type="Proteomes" id="UP000519182"/>
    </source>
</evidence>
<dbReference type="EMBL" id="AATJYL010000014">
    <property type="protein sequence ID" value="EFM1445509.1"/>
    <property type="molecule type" value="Genomic_DNA"/>
</dbReference>
<organism evidence="1 2">
    <name type="scientific">Escherichia coli</name>
    <dbReference type="NCBI Taxonomy" id="562"/>
    <lineage>
        <taxon>Bacteria</taxon>
        <taxon>Pseudomonadati</taxon>
        <taxon>Pseudomonadota</taxon>
        <taxon>Gammaproteobacteria</taxon>
        <taxon>Enterobacterales</taxon>
        <taxon>Enterobacteriaceae</taxon>
        <taxon>Escherichia</taxon>
    </lineage>
</organism>